<keyword evidence="6" id="KW-1185">Reference proteome</keyword>
<evidence type="ECO:0000256" key="4">
    <source>
        <dbReference type="ARBA" id="ARBA00022801"/>
    </source>
</evidence>
<evidence type="ECO:0000256" key="3">
    <source>
        <dbReference type="ARBA" id="ARBA00022729"/>
    </source>
</evidence>
<proteinExistence type="inferred from homology"/>
<comment type="similarity">
    <text evidence="1">Belongs to the peptidase S28 family.</text>
</comment>
<dbReference type="InterPro" id="IPR008758">
    <property type="entry name" value="Peptidase_S28"/>
</dbReference>
<reference evidence="7" key="1">
    <citation type="submission" date="2022-11" db="UniProtKB">
        <authorList>
            <consortium name="WormBaseParasite"/>
        </authorList>
    </citation>
    <scope>IDENTIFICATION</scope>
</reference>
<dbReference type="PANTHER" id="PTHR11010:SF34">
    <property type="entry name" value="SERINE PROTEASE F56F10.1-RELATED"/>
    <property type="match status" value="1"/>
</dbReference>
<evidence type="ECO:0000256" key="5">
    <source>
        <dbReference type="ARBA" id="ARBA00023180"/>
    </source>
</evidence>
<evidence type="ECO:0000256" key="1">
    <source>
        <dbReference type="ARBA" id="ARBA00011079"/>
    </source>
</evidence>
<keyword evidence="3" id="KW-0732">Signal</keyword>
<dbReference type="AlphaFoldDB" id="A0A914E7H4"/>
<accession>A0A914E7H4</accession>
<evidence type="ECO:0000313" key="6">
    <source>
        <dbReference type="Proteomes" id="UP000887540"/>
    </source>
</evidence>
<dbReference type="FunFam" id="1.20.120.980:FF:000003">
    <property type="entry name" value="Serine protease 16"/>
    <property type="match status" value="1"/>
</dbReference>
<evidence type="ECO:0000313" key="7">
    <source>
        <dbReference type="WBParaSite" id="ACRNAN_scaffold6272.g21091.t1"/>
    </source>
</evidence>
<keyword evidence="5" id="KW-0325">Glycoprotein</keyword>
<protein>
    <submittedName>
        <fullName evidence="7">Serine carboxypeptidase</fullName>
    </submittedName>
</protein>
<dbReference type="Pfam" id="PF05577">
    <property type="entry name" value="Peptidase_S28"/>
    <property type="match status" value="1"/>
</dbReference>
<keyword evidence="4" id="KW-0378">Hydrolase</keyword>
<dbReference type="PANTHER" id="PTHR11010">
    <property type="entry name" value="PROTEASE S28 PRO-X CARBOXYPEPTIDASE-RELATED"/>
    <property type="match status" value="1"/>
</dbReference>
<dbReference type="GO" id="GO:0070008">
    <property type="term" value="F:serine-type exopeptidase activity"/>
    <property type="evidence" value="ECO:0007669"/>
    <property type="project" value="InterPro"/>
</dbReference>
<dbReference type="GO" id="GO:0006508">
    <property type="term" value="P:proteolysis"/>
    <property type="evidence" value="ECO:0007669"/>
    <property type="project" value="UniProtKB-KW"/>
</dbReference>
<sequence length="356" mass="39620">MNVKFFSNITKPRWVMFGGSYPGTLTAWMRTVYPDLTIGGIASSGAIGLTVNQFSYAVNMQKDYDSNDPNCASNIKAAFTQMQTMVYSETGRQVLEILFNLCTPFPSSDKLTPKDIQFFFSNIFGVFQGINQYTGDNGNTATANGLGIPITCQIMNNVSETNLVKRIANVINWSNSFSPGSQNVCMPNSYSDYIWTYKQPEYDTYAEIAASRSWNWMCCSYMGYFQTTDGGHDNDIWGSLLPLDFYVDQCIEMFSPTYNADFTFAAVEKYSQKYGGAANYKGSNVVLPNGALDPWLSLGMFPGQDNLANNVTAMIINRNAHCADMYPSSPNDNMELIAARKRIQGLLEGFIQANKL</sequence>
<evidence type="ECO:0000256" key="2">
    <source>
        <dbReference type="ARBA" id="ARBA00022670"/>
    </source>
</evidence>
<dbReference type="Proteomes" id="UP000887540">
    <property type="component" value="Unplaced"/>
</dbReference>
<dbReference type="InterPro" id="IPR029058">
    <property type="entry name" value="AB_hydrolase_fold"/>
</dbReference>
<organism evidence="6 7">
    <name type="scientific">Acrobeloides nanus</name>
    <dbReference type="NCBI Taxonomy" id="290746"/>
    <lineage>
        <taxon>Eukaryota</taxon>
        <taxon>Metazoa</taxon>
        <taxon>Ecdysozoa</taxon>
        <taxon>Nematoda</taxon>
        <taxon>Chromadorea</taxon>
        <taxon>Rhabditida</taxon>
        <taxon>Tylenchina</taxon>
        <taxon>Cephalobomorpha</taxon>
        <taxon>Cephaloboidea</taxon>
        <taxon>Cephalobidae</taxon>
        <taxon>Acrobeloides</taxon>
    </lineage>
</organism>
<dbReference type="WBParaSite" id="ACRNAN_scaffold6272.g21091.t1">
    <property type="protein sequence ID" value="ACRNAN_scaffold6272.g21091.t1"/>
    <property type="gene ID" value="ACRNAN_scaffold6272.g21091"/>
</dbReference>
<keyword evidence="2" id="KW-0645">Protease</keyword>
<dbReference type="Gene3D" id="3.40.50.1820">
    <property type="entry name" value="alpha/beta hydrolase"/>
    <property type="match status" value="2"/>
</dbReference>
<dbReference type="GO" id="GO:0008239">
    <property type="term" value="F:dipeptidyl-peptidase activity"/>
    <property type="evidence" value="ECO:0007669"/>
    <property type="project" value="TreeGrafter"/>
</dbReference>
<name>A0A914E7H4_9BILA</name>